<gene>
    <name evidence="1" type="ORF">GGX14DRAFT_569085</name>
</gene>
<dbReference type="AlphaFoldDB" id="A0AAD6Y707"/>
<proteinExistence type="predicted"/>
<accession>A0AAD6Y707</accession>
<comment type="caution">
    <text evidence="1">The sequence shown here is derived from an EMBL/GenBank/DDBJ whole genome shotgun (WGS) entry which is preliminary data.</text>
</comment>
<reference evidence="1" key="1">
    <citation type="submission" date="2023-03" db="EMBL/GenBank/DDBJ databases">
        <title>Massive genome expansion in bonnet fungi (Mycena s.s.) driven by repeated elements and novel gene families across ecological guilds.</title>
        <authorList>
            <consortium name="Lawrence Berkeley National Laboratory"/>
            <person name="Harder C.B."/>
            <person name="Miyauchi S."/>
            <person name="Viragh M."/>
            <person name="Kuo A."/>
            <person name="Thoen E."/>
            <person name="Andreopoulos B."/>
            <person name="Lu D."/>
            <person name="Skrede I."/>
            <person name="Drula E."/>
            <person name="Henrissat B."/>
            <person name="Morin E."/>
            <person name="Kohler A."/>
            <person name="Barry K."/>
            <person name="LaButti K."/>
            <person name="Morin E."/>
            <person name="Salamov A."/>
            <person name="Lipzen A."/>
            <person name="Mereny Z."/>
            <person name="Hegedus B."/>
            <person name="Baldrian P."/>
            <person name="Stursova M."/>
            <person name="Weitz H."/>
            <person name="Taylor A."/>
            <person name="Grigoriev I.V."/>
            <person name="Nagy L.G."/>
            <person name="Martin F."/>
            <person name="Kauserud H."/>
        </authorList>
    </citation>
    <scope>NUCLEOTIDE SEQUENCE</scope>
    <source>
        <strain evidence="1">9144</strain>
    </source>
</reference>
<evidence type="ECO:0000313" key="2">
    <source>
        <dbReference type="Proteomes" id="UP001219525"/>
    </source>
</evidence>
<protein>
    <submittedName>
        <fullName evidence="1">Uncharacterized protein</fullName>
    </submittedName>
</protein>
<keyword evidence="2" id="KW-1185">Reference proteome</keyword>
<name>A0AAD6Y707_9AGAR</name>
<dbReference type="EMBL" id="JARJCW010000045">
    <property type="protein sequence ID" value="KAJ7204945.1"/>
    <property type="molecule type" value="Genomic_DNA"/>
</dbReference>
<sequence>MCRWRQVRNHYLRCGHAEILPPVEVHCESTACKFSPNHSATCDPTTCRSTHIFPEKYTPNIDGYCLACTCAMGRRYY</sequence>
<evidence type="ECO:0000313" key="1">
    <source>
        <dbReference type="EMBL" id="KAJ7204945.1"/>
    </source>
</evidence>
<dbReference type="Proteomes" id="UP001219525">
    <property type="component" value="Unassembled WGS sequence"/>
</dbReference>
<organism evidence="1 2">
    <name type="scientific">Mycena pura</name>
    <dbReference type="NCBI Taxonomy" id="153505"/>
    <lineage>
        <taxon>Eukaryota</taxon>
        <taxon>Fungi</taxon>
        <taxon>Dikarya</taxon>
        <taxon>Basidiomycota</taxon>
        <taxon>Agaricomycotina</taxon>
        <taxon>Agaricomycetes</taxon>
        <taxon>Agaricomycetidae</taxon>
        <taxon>Agaricales</taxon>
        <taxon>Marasmiineae</taxon>
        <taxon>Mycenaceae</taxon>
        <taxon>Mycena</taxon>
    </lineage>
</organism>